<organism evidence="1 2">
    <name type="scientific">Falsiroseomonas oleicola</name>
    <dbReference type="NCBI Taxonomy" id="2801474"/>
    <lineage>
        <taxon>Bacteria</taxon>
        <taxon>Pseudomonadati</taxon>
        <taxon>Pseudomonadota</taxon>
        <taxon>Alphaproteobacteria</taxon>
        <taxon>Acetobacterales</taxon>
        <taxon>Roseomonadaceae</taxon>
        <taxon>Falsiroseomonas</taxon>
    </lineage>
</organism>
<keyword evidence="2" id="KW-1185">Reference proteome</keyword>
<comment type="caution">
    <text evidence="1">The sequence shown here is derived from an EMBL/GenBank/DDBJ whole genome shotgun (WGS) entry which is preliminary data.</text>
</comment>
<sequence>MSKPLLIVGLPRGFTSESYRLVQQSTQLLEPPASSGEVLNWQRWAEPPAGINGMRFYDRRDENYAGICEVYKTFLFPDSKYVIKDVVQPFHTIRFLRENPGLCNVLYIRRDLMAVRHSLLKRSWKYVHSMDAIDQQFLDFDFVDSTRVMYDKSYLFSKIERMGYNVRRLNYITPEFERTRNNILDEVEQRGAPLLPPTQEISNLSPVPFFPVGKTIDLKTSTISALSDVFSMSDLQSDGSNGLRASRPRSRLSTCLPPLPTGARIGISLERTRFVDLETEFQVFFSEFTQIAKASSMAKTGNRIEILLPPSTEAAALHIFMYSDRIFVPGISTDVTSLLTSGAILGSISIEAA</sequence>
<evidence type="ECO:0000313" key="2">
    <source>
        <dbReference type="Proteomes" id="UP000689967"/>
    </source>
</evidence>
<accession>A0ABS6HAF9</accession>
<reference evidence="1 2" key="1">
    <citation type="submission" date="2021-01" db="EMBL/GenBank/DDBJ databases">
        <title>Roseomonas sp. nov, a bacterium isolated from an oil production mixture in Yumen Oilfield.</title>
        <authorList>
            <person name="Wu D."/>
        </authorList>
    </citation>
    <scope>NUCLEOTIDE SEQUENCE [LARGE SCALE GENOMIC DNA]</scope>
    <source>
        <strain evidence="1 2">ROY-5-3</strain>
    </source>
</reference>
<evidence type="ECO:0008006" key="3">
    <source>
        <dbReference type="Google" id="ProtNLM"/>
    </source>
</evidence>
<dbReference type="EMBL" id="JAERQM010000003">
    <property type="protein sequence ID" value="MBU8544481.1"/>
    <property type="molecule type" value="Genomic_DNA"/>
</dbReference>
<protein>
    <recommendedName>
        <fullName evidence="3">Sulfotransferase domain-containing protein</fullName>
    </recommendedName>
</protein>
<name>A0ABS6HAF9_9PROT</name>
<gene>
    <name evidence="1" type="ORF">JJQ90_12245</name>
</gene>
<proteinExistence type="predicted"/>
<dbReference type="Proteomes" id="UP000689967">
    <property type="component" value="Unassembled WGS sequence"/>
</dbReference>
<dbReference type="RefSeq" id="WP_216875775.1">
    <property type="nucleotide sequence ID" value="NZ_JAERQM010000003.1"/>
</dbReference>
<evidence type="ECO:0000313" key="1">
    <source>
        <dbReference type="EMBL" id="MBU8544481.1"/>
    </source>
</evidence>